<dbReference type="AlphaFoldDB" id="A0A699VJN2"/>
<feature type="non-terminal residue" evidence="2">
    <location>
        <position position="101"/>
    </location>
</feature>
<gene>
    <name evidence="2" type="ORF">Tci_903903</name>
</gene>
<evidence type="ECO:0000256" key="1">
    <source>
        <dbReference type="SAM" id="MobiDB-lite"/>
    </source>
</evidence>
<reference evidence="2" key="1">
    <citation type="journal article" date="2019" name="Sci. Rep.">
        <title>Draft genome of Tanacetum cinerariifolium, the natural source of mosquito coil.</title>
        <authorList>
            <person name="Yamashiro T."/>
            <person name="Shiraishi A."/>
            <person name="Satake H."/>
            <person name="Nakayama K."/>
        </authorList>
    </citation>
    <scope>NUCLEOTIDE SEQUENCE</scope>
</reference>
<proteinExistence type="predicted"/>
<feature type="compositionally biased region" description="Low complexity" evidence="1">
    <location>
        <begin position="39"/>
        <end position="49"/>
    </location>
</feature>
<name>A0A699VJN2_TANCI</name>
<feature type="region of interest" description="Disordered" evidence="1">
    <location>
        <begin position="22"/>
        <end position="65"/>
    </location>
</feature>
<evidence type="ECO:0000313" key="2">
    <source>
        <dbReference type="EMBL" id="GFD31934.1"/>
    </source>
</evidence>
<organism evidence="2">
    <name type="scientific">Tanacetum cinerariifolium</name>
    <name type="common">Dalmatian daisy</name>
    <name type="synonym">Chrysanthemum cinerariifolium</name>
    <dbReference type="NCBI Taxonomy" id="118510"/>
    <lineage>
        <taxon>Eukaryota</taxon>
        <taxon>Viridiplantae</taxon>
        <taxon>Streptophyta</taxon>
        <taxon>Embryophyta</taxon>
        <taxon>Tracheophyta</taxon>
        <taxon>Spermatophyta</taxon>
        <taxon>Magnoliopsida</taxon>
        <taxon>eudicotyledons</taxon>
        <taxon>Gunneridae</taxon>
        <taxon>Pentapetalae</taxon>
        <taxon>asterids</taxon>
        <taxon>campanulids</taxon>
        <taxon>Asterales</taxon>
        <taxon>Asteraceae</taxon>
        <taxon>Asteroideae</taxon>
        <taxon>Anthemideae</taxon>
        <taxon>Anthemidinae</taxon>
        <taxon>Tanacetum</taxon>
    </lineage>
</organism>
<protein>
    <submittedName>
        <fullName evidence="2">Retrovirus-related Pol polyprotein from transposon TNT 1-94</fullName>
    </submittedName>
</protein>
<accession>A0A699VJN2</accession>
<dbReference type="EMBL" id="BKCJ011418958">
    <property type="protein sequence ID" value="GFD31934.1"/>
    <property type="molecule type" value="Genomic_DNA"/>
</dbReference>
<comment type="caution">
    <text evidence="2">The sequence shown here is derived from an EMBL/GenBank/DDBJ whole genome shotgun (WGS) entry which is preliminary data.</text>
</comment>
<sequence>MLYGNRKTLSFDDVKSALLSKQKYDDDVDPESGEGLVARGRSSNRGESSNKNKKHRSQSREKYSNKSCKYYKKLGHIVSDYYKLKNKLKRECKGNNEKKPE</sequence>